<keyword evidence="1" id="KW-0521">NADP</keyword>
<dbReference type="Pfam" id="PF00107">
    <property type="entry name" value="ADH_zinc_N"/>
    <property type="match status" value="1"/>
</dbReference>
<organism evidence="3 4">
    <name type="scientific">Anoxynatronum buryatiense</name>
    <dbReference type="NCBI Taxonomy" id="489973"/>
    <lineage>
        <taxon>Bacteria</taxon>
        <taxon>Bacillati</taxon>
        <taxon>Bacillota</taxon>
        <taxon>Clostridia</taxon>
        <taxon>Eubacteriales</taxon>
        <taxon>Clostridiaceae</taxon>
        <taxon>Anoxynatronum</taxon>
    </lineage>
</organism>
<dbReference type="Pfam" id="PF08240">
    <property type="entry name" value="ADH_N"/>
    <property type="match status" value="1"/>
</dbReference>
<protein>
    <submittedName>
        <fullName evidence="3">NADPH2:quinone reductase</fullName>
    </submittedName>
</protein>
<dbReference type="InterPro" id="IPR020843">
    <property type="entry name" value="ER"/>
</dbReference>
<dbReference type="InterPro" id="IPR011032">
    <property type="entry name" value="GroES-like_sf"/>
</dbReference>
<dbReference type="PANTHER" id="PTHR44154:SF1">
    <property type="entry name" value="QUINONE OXIDOREDUCTASE"/>
    <property type="match status" value="1"/>
</dbReference>
<dbReference type="AlphaFoldDB" id="A0AA45WUD6"/>
<dbReference type="Gene3D" id="3.90.180.10">
    <property type="entry name" value="Medium-chain alcohol dehydrogenases, catalytic domain"/>
    <property type="match status" value="1"/>
</dbReference>
<evidence type="ECO:0000313" key="4">
    <source>
        <dbReference type="Proteomes" id="UP001158066"/>
    </source>
</evidence>
<feature type="domain" description="Enoyl reductase (ER)" evidence="2">
    <location>
        <begin position="10"/>
        <end position="327"/>
    </location>
</feature>
<sequence length="331" mass="34788">MKAMIIREFGGPEKFHMADIAEPKPKANQVLVRVKTSSVNPIDMKIRSGLVPAAAPPFPAVLNVDVAGVVVEVGAAVDGFSPGDRVVALGGGVKGHQGALAEYTCIDAPLLAKIPDEVSDTAAAAMPVAGLTAWEALVNRGQVKADDLVLIHGGAGGVGHMAVQLAAALGTEVATTVSGDEKAALAKKLGARHVIDYRKEPVEAYVQAYTNERGFRFVLDTVGGENLDRSFQAAALKGIVVATNTRSTHDLALMHGKGLTLHVVFLLVPLLFGLEKERVGSDLKKLLAMTAEGRLSPVLHQQSFGFSEIKGAHELLEQGDYLGKISLVNDL</sequence>
<proteinExistence type="predicted"/>
<dbReference type="Proteomes" id="UP001158066">
    <property type="component" value="Unassembled WGS sequence"/>
</dbReference>
<dbReference type="EMBL" id="FXUF01000002">
    <property type="protein sequence ID" value="SMP45771.1"/>
    <property type="molecule type" value="Genomic_DNA"/>
</dbReference>
<dbReference type="RefSeq" id="WP_283408264.1">
    <property type="nucleotide sequence ID" value="NZ_FXUF01000002.1"/>
</dbReference>
<dbReference type="InterPro" id="IPR051603">
    <property type="entry name" value="Zinc-ADH_QOR/CCCR"/>
</dbReference>
<dbReference type="InterPro" id="IPR036291">
    <property type="entry name" value="NAD(P)-bd_dom_sf"/>
</dbReference>
<name>A0AA45WUD6_9CLOT</name>
<keyword evidence="4" id="KW-1185">Reference proteome</keyword>
<evidence type="ECO:0000256" key="1">
    <source>
        <dbReference type="ARBA" id="ARBA00022857"/>
    </source>
</evidence>
<dbReference type="GO" id="GO:0016491">
    <property type="term" value="F:oxidoreductase activity"/>
    <property type="evidence" value="ECO:0007669"/>
    <property type="project" value="InterPro"/>
</dbReference>
<reference evidence="3" key="1">
    <citation type="submission" date="2017-05" db="EMBL/GenBank/DDBJ databases">
        <authorList>
            <person name="Varghese N."/>
            <person name="Submissions S."/>
        </authorList>
    </citation>
    <scope>NUCLEOTIDE SEQUENCE</scope>
    <source>
        <strain evidence="3">Su22</strain>
    </source>
</reference>
<comment type="caution">
    <text evidence="3">The sequence shown here is derived from an EMBL/GenBank/DDBJ whole genome shotgun (WGS) entry which is preliminary data.</text>
</comment>
<dbReference type="InterPro" id="IPR013154">
    <property type="entry name" value="ADH-like_N"/>
</dbReference>
<dbReference type="SUPFAM" id="SSF50129">
    <property type="entry name" value="GroES-like"/>
    <property type="match status" value="1"/>
</dbReference>
<accession>A0AA45WUD6</accession>
<dbReference type="SMART" id="SM00829">
    <property type="entry name" value="PKS_ER"/>
    <property type="match status" value="1"/>
</dbReference>
<gene>
    <name evidence="3" type="ORF">SAMN06296020_102365</name>
</gene>
<dbReference type="InterPro" id="IPR013149">
    <property type="entry name" value="ADH-like_C"/>
</dbReference>
<evidence type="ECO:0000259" key="2">
    <source>
        <dbReference type="SMART" id="SM00829"/>
    </source>
</evidence>
<dbReference type="PANTHER" id="PTHR44154">
    <property type="entry name" value="QUINONE OXIDOREDUCTASE"/>
    <property type="match status" value="1"/>
</dbReference>
<dbReference type="SUPFAM" id="SSF51735">
    <property type="entry name" value="NAD(P)-binding Rossmann-fold domains"/>
    <property type="match status" value="1"/>
</dbReference>
<evidence type="ECO:0000313" key="3">
    <source>
        <dbReference type="EMBL" id="SMP45771.1"/>
    </source>
</evidence>
<dbReference type="Gene3D" id="3.40.50.720">
    <property type="entry name" value="NAD(P)-binding Rossmann-like Domain"/>
    <property type="match status" value="1"/>
</dbReference>